<evidence type="ECO:0008006" key="3">
    <source>
        <dbReference type="Google" id="ProtNLM"/>
    </source>
</evidence>
<gene>
    <name evidence="1" type="ORF">SAMN05444336_101797</name>
</gene>
<name>A0A1H2SVZ9_9RHOB</name>
<dbReference type="STRING" id="356660.SAMN05444336_101797"/>
<evidence type="ECO:0000313" key="2">
    <source>
        <dbReference type="Proteomes" id="UP000199118"/>
    </source>
</evidence>
<reference evidence="1 2" key="1">
    <citation type="submission" date="2016-10" db="EMBL/GenBank/DDBJ databases">
        <authorList>
            <person name="de Groot N.N."/>
        </authorList>
    </citation>
    <scope>NUCLEOTIDE SEQUENCE [LARGE SCALE GENOMIC DNA]</scope>
    <source>
        <strain evidence="1 2">DSM 17890</strain>
    </source>
</reference>
<keyword evidence="2" id="KW-1185">Reference proteome</keyword>
<organism evidence="1 2">
    <name type="scientific">Albimonas donghaensis</name>
    <dbReference type="NCBI Taxonomy" id="356660"/>
    <lineage>
        <taxon>Bacteria</taxon>
        <taxon>Pseudomonadati</taxon>
        <taxon>Pseudomonadota</taxon>
        <taxon>Alphaproteobacteria</taxon>
        <taxon>Rhodobacterales</taxon>
        <taxon>Paracoccaceae</taxon>
        <taxon>Albimonas</taxon>
    </lineage>
</organism>
<accession>A0A1H2SVZ9</accession>
<dbReference type="OrthoDB" id="8448547at2"/>
<protein>
    <recommendedName>
        <fullName evidence="3">Phage tail tape measure protein, lambda family</fullName>
    </recommendedName>
</protein>
<proteinExistence type="predicted"/>
<dbReference type="Proteomes" id="UP000199118">
    <property type="component" value="Unassembled WGS sequence"/>
</dbReference>
<dbReference type="AlphaFoldDB" id="A0A1H2SVZ9"/>
<dbReference type="RefSeq" id="WP_092679798.1">
    <property type="nucleotide sequence ID" value="NZ_FNMZ01000001.1"/>
</dbReference>
<sequence>MSIYSDTDIGTALREVSSAGDGTEKTAAGVSDELRRMRTEMRDTTREAKGLAGAISGSLRGAFDRLVTGGGGASDVLQRLGTDLAGRTFDAALAPVHGAVTQGLTGAIGTGISGLFSGFSAFARGGSFSGGRPRAFAGGGVVEGPTLFPMRGGTGLMGEAGPEAILPLQRGADGRLGVAAGGGGKAVNITVNINTPDVAGFQKSQSQVAAQLARAVRMGQRNG</sequence>
<dbReference type="EMBL" id="FNMZ01000001">
    <property type="protein sequence ID" value="SDW35768.1"/>
    <property type="molecule type" value="Genomic_DNA"/>
</dbReference>
<evidence type="ECO:0000313" key="1">
    <source>
        <dbReference type="EMBL" id="SDW35768.1"/>
    </source>
</evidence>